<feature type="domain" description="PPM-type phosphatase" evidence="1">
    <location>
        <begin position="12"/>
        <end position="215"/>
    </location>
</feature>
<reference evidence="2 3" key="1">
    <citation type="submission" date="2019-12" db="EMBL/GenBank/DDBJ databases">
        <title>Whole-genome sequencing of Allorhizobium vitis.</title>
        <authorList>
            <person name="Gan H.M."/>
            <person name="Szegedi E."/>
            <person name="Burr T."/>
            <person name="Savka M.A."/>
        </authorList>
    </citation>
    <scope>NUCLEOTIDE SEQUENCE [LARGE SCALE GENOMIC DNA]</scope>
    <source>
        <strain evidence="2 3">CG516</strain>
    </source>
</reference>
<sequence length="256" mass="27790">MTRWTFGTASVRGISHVKNGTRLQDAKRCFEVIDANGSSIFCAVVSDGAGSASHGGEGASVVCRTMAEALRSYFANGSTDMPSEEHVWDWVDQVRDRIIHAASLRALTPRDFAATMVLGITDGSRTVTAHVGDGAIVARSVAEQSWLLLSESENGEYASTTYFVTDSGTPRLRVAEHGASIDAIFLFSDGIENQVLDSVTNEPYANFFNPMVRPFVSSTSLGRDYFLSGRLSAYLDSEKFAEHTDDDKTLVIAVRK</sequence>
<evidence type="ECO:0000313" key="3">
    <source>
        <dbReference type="Proteomes" id="UP000477951"/>
    </source>
</evidence>
<organism evidence="2 3">
    <name type="scientific">Agrobacterium vitis</name>
    <name type="common">Rhizobium vitis</name>
    <dbReference type="NCBI Taxonomy" id="373"/>
    <lineage>
        <taxon>Bacteria</taxon>
        <taxon>Pseudomonadati</taxon>
        <taxon>Pseudomonadota</taxon>
        <taxon>Alphaproteobacteria</taxon>
        <taxon>Hyphomicrobiales</taxon>
        <taxon>Rhizobiaceae</taxon>
        <taxon>Rhizobium/Agrobacterium group</taxon>
        <taxon>Agrobacterium</taxon>
    </lineage>
</organism>
<proteinExistence type="predicted"/>
<accession>A0A6L6VBQ2</accession>
<dbReference type="Gene3D" id="3.60.40.10">
    <property type="entry name" value="PPM-type phosphatase domain"/>
    <property type="match status" value="1"/>
</dbReference>
<name>A0A6L6VBQ2_AGRVI</name>
<dbReference type="AlphaFoldDB" id="A0A6L6VBQ2"/>
<protein>
    <submittedName>
        <fullName evidence="2">Protein phosphatase 2C domain-containing protein</fullName>
    </submittedName>
</protein>
<dbReference type="EMBL" id="WPHR01000007">
    <property type="protein sequence ID" value="MUZ73310.1"/>
    <property type="molecule type" value="Genomic_DNA"/>
</dbReference>
<dbReference type="Proteomes" id="UP000477951">
    <property type="component" value="Unassembled WGS sequence"/>
</dbReference>
<evidence type="ECO:0000313" key="2">
    <source>
        <dbReference type="EMBL" id="MUZ73310.1"/>
    </source>
</evidence>
<comment type="caution">
    <text evidence="2">The sequence shown here is derived from an EMBL/GenBank/DDBJ whole genome shotgun (WGS) entry which is preliminary data.</text>
</comment>
<gene>
    <name evidence="2" type="ORF">GOZ90_11520</name>
</gene>
<dbReference type="Pfam" id="PF13672">
    <property type="entry name" value="PP2C_2"/>
    <property type="match status" value="1"/>
</dbReference>
<dbReference type="InterPro" id="IPR036457">
    <property type="entry name" value="PPM-type-like_dom_sf"/>
</dbReference>
<dbReference type="RefSeq" id="WP_156614747.1">
    <property type="nucleotide sequence ID" value="NZ_WPHR01000007.1"/>
</dbReference>
<dbReference type="InterPro" id="IPR001932">
    <property type="entry name" value="PPM-type_phosphatase-like_dom"/>
</dbReference>
<dbReference type="SUPFAM" id="SSF81606">
    <property type="entry name" value="PP2C-like"/>
    <property type="match status" value="1"/>
</dbReference>
<evidence type="ECO:0000259" key="1">
    <source>
        <dbReference type="Pfam" id="PF13672"/>
    </source>
</evidence>